<gene>
    <name evidence="3" type="ORF">FIBSPDRAFT_853030</name>
    <name evidence="2" type="ORF">FIBSPDRAFT_860169</name>
</gene>
<dbReference type="Pfam" id="PF03992">
    <property type="entry name" value="ABM"/>
    <property type="match status" value="1"/>
</dbReference>
<dbReference type="Gene3D" id="3.30.70.100">
    <property type="match status" value="1"/>
</dbReference>
<dbReference type="SUPFAM" id="SSF54909">
    <property type="entry name" value="Dimeric alpha+beta barrel"/>
    <property type="match status" value="1"/>
</dbReference>
<dbReference type="InterPro" id="IPR007138">
    <property type="entry name" value="ABM_dom"/>
</dbReference>
<proteinExistence type="predicted"/>
<evidence type="ECO:0000313" key="2">
    <source>
        <dbReference type="EMBL" id="KZP22008.1"/>
    </source>
</evidence>
<name>A0A166R2V5_9AGAM</name>
<protein>
    <recommendedName>
        <fullName evidence="1">ABM domain-containing protein</fullName>
    </recommendedName>
</protein>
<evidence type="ECO:0000259" key="1">
    <source>
        <dbReference type="Pfam" id="PF03992"/>
    </source>
</evidence>
<evidence type="ECO:0000313" key="3">
    <source>
        <dbReference type="EMBL" id="KZP27840.1"/>
    </source>
</evidence>
<sequence length="95" mass="11260">MVYTLICHAEVKPEFVQQMVAKLREAAAIYKKDKETIDWIVHQDEKVPTKFAIVERFEHESSQQYHLGNPYWATFNPAVEPWLTKPIEVLRFNEL</sequence>
<dbReference type="OrthoDB" id="194076at2759"/>
<feature type="domain" description="ABM" evidence="1">
    <location>
        <begin position="4"/>
        <end position="76"/>
    </location>
</feature>
<organism evidence="3">
    <name type="scientific">Athelia psychrophila</name>
    <dbReference type="NCBI Taxonomy" id="1759441"/>
    <lineage>
        <taxon>Eukaryota</taxon>
        <taxon>Fungi</taxon>
        <taxon>Dikarya</taxon>
        <taxon>Basidiomycota</taxon>
        <taxon>Agaricomycotina</taxon>
        <taxon>Agaricomycetes</taxon>
        <taxon>Agaricomycetidae</taxon>
        <taxon>Atheliales</taxon>
        <taxon>Atheliaceae</taxon>
        <taxon>Athelia</taxon>
    </lineage>
</organism>
<dbReference type="AlphaFoldDB" id="A0A166R2V5"/>
<accession>A0A166R2V5</accession>
<dbReference type="EMBL" id="KV417543">
    <property type="protein sequence ID" value="KZP22008.1"/>
    <property type="molecule type" value="Genomic_DNA"/>
</dbReference>
<dbReference type="PANTHER" id="PTHR38052:SF1">
    <property type="entry name" value="ABM DOMAIN-CONTAINING PROTEIN"/>
    <property type="match status" value="1"/>
</dbReference>
<dbReference type="InterPro" id="IPR011008">
    <property type="entry name" value="Dimeric_a/b-barrel"/>
</dbReference>
<reference evidence="3" key="1">
    <citation type="journal article" date="2016" name="Mol. Biol. Evol.">
        <title>Comparative Genomics of Early-Diverging Mushroom-Forming Fungi Provides Insights into the Origins of Lignocellulose Decay Capabilities.</title>
        <authorList>
            <person name="Nagy L.G."/>
            <person name="Riley R."/>
            <person name="Tritt A."/>
            <person name="Adam C."/>
            <person name="Daum C."/>
            <person name="Floudas D."/>
            <person name="Sun H."/>
            <person name="Yadav J.S."/>
            <person name="Pangilinan J."/>
            <person name="Larsson K.H."/>
            <person name="Matsuura K."/>
            <person name="Barry K."/>
            <person name="Labutti K."/>
            <person name="Kuo R."/>
            <person name="Ohm R.A."/>
            <person name="Bhattacharya S.S."/>
            <person name="Shirouzu T."/>
            <person name="Yoshinaga Y."/>
            <person name="Martin F.M."/>
            <person name="Grigoriev I.V."/>
            <person name="Hibbett D.S."/>
        </authorList>
    </citation>
    <scope>NUCLEOTIDE SEQUENCE [LARGE SCALE GENOMIC DNA]</scope>
    <source>
        <strain evidence="3">CBS 109695</strain>
    </source>
</reference>
<dbReference type="EMBL" id="KV417506">
    <property type="protein sequence ID" value="KZP27840.1"/>
    <property type="molecule type" value="Genomic_DNA"/>
</dbReference>
<dbReference type="STRING" id="436010.A0A166R2V5"/>
<dbReference type="PANTHER" id="PTHR38052">
    <property type="entry name" value="EXPRESSED PROTEIN"/>
    <property type="match status" value="1"/>
</dbReference>